<dbReference type="Proteomes" id="UP000694620">
    <property type="component" value="Chromosome 11"/>
</dbReference>
<feature type="region of interest" description="Disordered" evidence="15">
    <location>
        <begin position="540"/>
        <end position="590"/>
    </location>
</feature>
<keyword evidence="4" id="KW-1003">Cell membrane</keyword>
<feature type="domain" description="EGF-like" evidence="17">
    <location>
        <begin position="178"/>
        <end position="219"/>
    </location>
</feature>
<dbReference type="GO" id="GO:0048513">
    <property type="term" value="P:animal organ development"/>
    <property type="evidence" value="ECO:0007669"/>
    <property type="project" value="TreeGrafter"/>
</dbReference>
<evidence type="ECO:0000256" key="15">
    <source>
        <dbReference type="SAM" id="MobiDB-lite"/>
    </source>
</evidence>
<feature type="region of interest" description="Disordered" evidence="15">
    <location>
        <begin position="143"/>
        <end position="179"/>
    </location>
</feature>
<dbReference type="GO" id="GO:0005615">
    <property type="term" value="C:extracellular space"/>
    <property type="evidence" value="ECO:0007669"/>
    <property type="project" value="TreeGrafter"/>
</dbReference>
<feature type="compositionally biased region" description="Basic residues" evidence="15">
    <location>
        <begin position="7"/>
        <end position="17"/>
    </location>
</feature>
<evidence type="ECO:0000259" key="18">
    <source>
        <dbReference type="PROSITE" id="PS50835"/>
    </source>
</evidence>
<evidence type="ECO:0000313" key="19">
    <source>
        <dbReference type="Ensembl" id="ENSECRP00000013082.1"/>
    </source>
</evidence>
<evidence type="ECO:0000259" key="17">
    <source>
        <dbReference type="PROSITE" id="PS50026"/>
    </source>
</evidence>
<evidence type="ECO:0000256" key="1">
    <source>
        <dbReference type="ARBA" id="ARBA00004251"/>
    </source>
</evidence>
<comment type="subcellular location">
    <subcellularLocation>
        <location evidence="1">Cell membrane</location>
        <topology evidence="1">Single-pass type I membrane protein</topology>
    </subcellularLocation>
    <subcellularLocation>
        <location evidence="2">Secreted</location>
    </subcellularLocation>
</comment>
<proteinExistence type="inferred from homology"/>
<feature type="domain" description="Ig-like" evidence="18">
    <location>
        <begin position="31"/>
        <end position="118"/>
    </location>
</feature>
<dbReference type="SMART" id="SM00409">
    <property type="entry name" value="IG"/>
    <property type="match status" value="1"/>
</dbReference>
<dbReference type="OrthoDB" id="6127080at2759"/>
<keyword evidence="5" id="KW-0964">Secreted</keyword>
<name>A0A8C4S895_ERPCA</name>
<dbReference type="PROSITE" id="PS00022">
    <property type="entry name" value="EGF_1"/>
    <property type="match status" value="1"/>
</dbReference>
<dbReference type="AlphaFoldDB" id="A0A8C4S895"/>
<dbReference type="FunFam" id="2.10.25.10:FF:000116">
    <property type="entry name" value="pro-neuregulin-2, membrane-bound isoform"/>
    <property type="match status" value="1"/>
</dbReference>
<dbReference type="InterPro" id="IPR002154">
    <property type="entry name" value="Neuregulin_C"/>
</dbReference>
<dbReference type="GeneTree" id="ENSGT00940000158778"/>
<dbReference type="InterPro" id="IPR003598">
    <property type="entry name" value="Ig_sub2"/>
</dbReference>
<dbReference type="InterPro" id="IPR013783">
    <property type="entry name" value="Ig-like_fold"/>
</dbReference>
<keyword evidence="10 16" id="KW-0472">Membrane</keyword>
<evidence type="ECO:0000256" key="7">
    <source>
        <dbReference type="ARBA" id="ARBA00022692"/>
    </source>
</evidence>
<feature type="compositionally biased region" description="Polar residues" evidence="15">
    <location>
        <begin position="571"/>
        <end position="580"/>
    </location>
</feature>
<organism evidence="19 20">
    <name type="scientific">Erpetoichthys calabaricus</name>
    <name type="common">Rope fish</name>
    <name type="synonym">Calamoichthys calabaricus</name>
    <dbReference type="NCBI Taxonomy" id="27687"/>
    <lineage>
        <taxon>Eukaryota</taxon>
        <taxon>Metazoa</taxon>
        <taxon>Chordata</taxon>
        <taxon>Craniata</taxon>
        <taxon>Vertebrata</taxon>
        <taxon>Euteleostomi</taxon>
        <taxon>Actinopterygii</taxon>
        <taxon>Polypteriformes</taxon>
        <taxon>Polypteridae</taxon>
        <taxon>Erpetoichthys</taxon>
    </lineage>
</organism>
<evidence type="ECO:0000256" key="6">
    <source>
        <dbReference type="ARBA" id="ARBA00022536"/>
    </source>
</evidence>
<dbReference type="SUPFAM" id="SSF48726">
    <property type="entry name" value="Immunoglobulin"/>
    <property type="match status" value="1"/>
</dbReference>
<evidence type="ECO:0000256" key="2">
    <source>
        <dbReference type="ARBA" id="ARBA00004613"/>
    </source>
</evidence>
<keyword evidence="8 16" id="KW-1133">Transmembrane helix</keyword>
<feature type="compositionally biased region" description="Low complexity" evidence="15">
    <location>
        <begin position="330"/>
        <end position="350"/>
    </location>
</feature>
<gene>
    <name evidence="19" type="primary">NRG2</name>
    <name evidence="19" type="synonym">LOC114660650</name>
</gene>
<dbReference type="GO" id="GO:0008083">
    <property type="term" value="F:growth factor activity"/>
    <property type="evidence" value="ECO:0007669"/>
    <property type="project" value="UniProtKB-KW"/>
</dbReference>
<sequence>MAEEKKKGKGKKKQKNHNKGDKVAQGEGAAPKLRKLKNITLREGEKLSLKCEATGNPIPEFKWFRDGKELRKSKEIRIRHGRRNSRLQITKVKASDAGEYTCEAENAVGSNSSKSFVTVQSDTLYGSPSPILDDTSKQSVASLSSVTQNATQHTSQAGGSLKPLTENFSTTPSPGSGHARKCNETEKAYCVNGGICYYIDGINQLSCKCPNEFTGDRCQTFVIAGFYRHLGYEFKEAEELYQKRVLTITGICVALLVVGIVCVVAYCKTKKQRKKMHNHLRQNMCPDHQNRNLANGPNHPGPGPEELPMVDYISKNVPAAERIIRHEAETSFSGSHPSSTSHHSSTATHTSSHRHEDRTWSLDRTDSIISDSHSGIMSSSVGTSKCNSPACIEARTRRAAHCGIIEPRRAMMHYRDSIDSLRDSPHSDRYVSALTTPARLSPVDFHYSLPTQVPTFEITSPNSSHAVSLPPAAAMTYHMEEEQPLLRQYQVPLQDVQRHDPYYQRRSYLNDSTGSLPSSPFRMVEDDEYETTQEYLSALEQPKKTASSSKRWRKSKVNGHINQRRDIIRDFSSQSCMSISDSEEEQAGESTPFLSMQNMNMTANAEPSTVYRPGDNRTYYSFNRHTARGNLQTRITHTRSKQDSAPL</sequence>
<evidence type="ECO:0000256" key="13">
    <source>
        <dbReference type="ARBA" id="ARBA00023319"/>
    </source>
</evidence>
<dbReference type="SMART" id="SM00408">
    <property type="entry name" value="IGc2"/>
    <property type="match status" value="1"/>
</dbReference>
<accession>A0A8C4S895</accession>
<dbReference type="Pfam" id="PF02158">
    <property type="entry name" value="Neuregulin"/>
    <property type="match status" value="1"/>
</dbReference>
<feature type="region of interest" description="Disordered" evidence="15">
    <location>
        <begin position="284"/>
        <end position="309"/>
    </location>
</feature>
<dbReference type="PANTHER" id="PTHR11100:SF20">
    <property type="entry name" value="PRO-NEUREGULIN-2, MEMBRANE-BOUND ISOFORM"/>
    <property type="match status" value="1"/>
</dbReference>
<feature type="disulfide bond" evidence="14">
    <location>
        <begin position="209"/>
        <end position="218"/>
    </location>
</feature>
<dbReference type="GO" id="GO:0007399">
    <property type="term" value="P:nervous system development"/>
    <property type="evidence" value="ECO:0007669"/>
    <property type="project" value="InterPro"/>
</dbReference>
<dbReference type="PROSITE" id="PS50835">
    <property type="entry name" value="IG_LIKE"/>
    <property type="match status" value="1"/>
</dbReference>
<keyword evidence="12" id="KW-0325">Glycoprotein</keyword>
<evidence type="ECO:0000256" key="12">
    <source>
        <dbReference type="ARBA" id="ARBA00023180"/>
    </source>
</evidence>
<protein>
    <submittedName>
        <fullName evidence="19">Neuregulin 2b</fullName>
    </submittedName>
</protein>
<feature type="disulfide bond" evidence="14">
    <location>
        <begin position="190"/>
        <end position="207"/>
    </location>
</feature>
<dbReference type="InterPro" id="IPR013098">
    <property type="entry name" value="Ig_I-set"/>
</dbReference>
<dbReference type="SUPFAM" id="SSF57196">
    <property type="entry name" value="EGF/Laminin"/>
    <property type="match status" value="1"/>
</dbReference>
<dbReference type="Pfam" id="PF07679">
    <property type="entry name" value="I-set"/>
    <property type="match status" value="1"/>
</dbReference>
<dbReference type="FunFam" id="2.60.40.10:FF:000612">
    <property type="entry name" value="palladin isoform X1"/>
    <property type="match status" value="1"/>
</dbReference>
<dbReference type="Gene3D" id="2.10.25.10">
    <property type="entry name" value="Laminin"/>
    <property type="match status" value="1"/>
</dbReference>
<evidence type="ECO:0000256" key="14">
    <source>
        <dbReference type="PROSITE-ProRule" id="PRU00076"/>
    </source>
</evidence>
<keyword evidence="9" id="KW-0339">Growth factor</keyword>
<evidence type="ECO:0000256" key="5">
    <source>
        <dbReference type="ARBA" id="ARBA00022525"/>
    </source>
</evidence>
<evidence type="ECO:0000256" key="16">
    <source>
        <dbReference type="SAM" id="Phobius"/>
    </source>
</evidence>
<keyword evidence="13" id="KW-0393">Immunoglobulin domain</keyword>
<dbReference type="InterPro" id="IPR036179">
    <property type="entry name" value="Ig-like_dom_sf"/>
</dbReference>
<dbReference type="InterPro" id="IPR000742">
    <property type="entry name" value="EGF"/>
</dbReference>
<dbReference type="GO" id="GO:0005886">
    <property type="term" value="C:plasma membrane"/>
    <property type="evidence" value="ECO:0007669"/>
    <property type="project" value="UniProtKB-SubCell"/>
</dbReference>
<feature type="region of interest" description="Disordered" evidence="15">
    <location>
        <begin position="330"/>
        <end position="359"/>
    </location>
</feature>
<dbReference type="InterPro" id="IPR003599">
    <property type="entry name" value="Ig_sub"/>
</dbReference>
<reference evidence="19" key="1">
    <citation type="submission" date="2021-06" db="EMBL/GenBank/DDBJ databases">
        <authorList>
            <consortium name="Wellcome Sanger Institute Data Sharing"/>
        </authorList>
    </citation>
    <scope>NUCLEOTIDE SEQUENCE [LARGE SCALE GENOMIC DNA]</scope>
</reference>
<comment type="caution">
    <text evidence="14">Lacks conserved residue(s) required for the propagation of feature annotation.</text>
</comment>
<dbReference type="Gene3D" id="2.60.40.10">
    <property type="entry name" value="Immunoglobulins"/>
    <property type="match status" value="1"/>
</dbReference>
<evidence type="ECO:0000256" key="9">
    <source>
        <dbReference type="ARBA" id="ARBA00023030"/>
    </source>
</evidence>
<dbReference type="Ensembl" id="ENSECRT00000013312.1">
    <property type="protein sequence ID" value="ENSECRP00000013082.1"/>
    <property type="gene ID" value="ENSECRG00000008744.1"/>
</dbReference>
<keyword evidence="7 16" id="KW-0812">Transmembrane</keyword>
<evidence type="ECO:0000256" key="11">
    <source>
        <dbReference type="ARBA" id="ARBA00023157"/>
    </source>
</evidence>
<evidence type="ECO:0000256" key="8">
    <source>
        <dbReference type="ARBA" id="ARBA00022989"/>
    </source>
</evidence>
<dbReference type="GO" id="GO:0035556">
    <property type="term" value="P:intracellular signal transduction"/>
    <property type="evidence" value="ECO:0007669"/>
    <property type="project" value="TreeGrafter"/>
</dbReference>
<keyword evidence="20" id="KW-1185">Reference proteome</keyword>
<feature type="region of interest" description="Disordered" evidence="15">
    <location>
        <begin position="1"/>
        <end position="36"/>
    </location>
</feature>
<dbReference type="InterPro" id="IPR040180">
    <property type="entry name" value="Neuregulin"/>
</dbReference>
<dbReference type="InterPro" id="IPR007110">
    <property type="entry name" value="Ig-like_dom"/>
</dbReference>
<evidence type="ECO:0000313" key="20">
    <source>
        <dbReference type="Proteomes" id="UP000694620"/>
    </source>
</evidence>
<dbReference type="PANTHER" id="PTHR11100">
    <property type="entry name" value="HEREGULIN-NEUREGULIN FAMILY MEMBER"/>
    <property type="match status" value="1"/>
</dbReference>
<feature type="compositionally biased region" description="Polar residues" evidence="15">
    <location>
        <begin position="143"/>
        <end position="158"/>
    </location>
</feature>
<evidence type="ECO:0000256" key="3">
    <source>
        <dbReference type="ARBA" id="ARBA00008216"/>
    </source>
</evidence>
<evidence type="ECO:0000256" key="10">
    <source>
        <dbReference type="ARBA" id="ARBA00023136"/>
    </source>
</evidence>
<reference evidence="19" key="3">
    <citation type="submission" date="2025-09" db="UniProtKB">
        <authorList>
            <consortium name="Ensembl"/>
        </authorList>
    </citation>
    <scope>IDENTIFICATION</scope>
</reference>
<dbReference type="PROSITE" id="PS50026">
    <property type="entry name" value="EGF_3"/>
    <property type="match status" value="1"/>
</dbReference>
<evidence type="ECO:0000256" key="4">
    <source>
        <dbReference type="ARBA" id="ARBA00022475"/>
    </source>
</evidence>
<keyword evidence="6 14" id="KW-0245">EGF-like domain</keyword>
<reference evidence="19" key="2">
    <citation type="submission" date="2025-08" db="UniProtKB">
        <authorList>
            <consortium name="Ensembl"/>
        </authorList>
    </citation>
    <scope>IDENTIFICATION</scope>
</reference>
<comment type="similarity">
    <text evidence="3">Belongs to the neuregulin family.</text>
</comment>
<feature type="transmembrane region" description="Helical" evidence="16">
    <location>
        <begin position="245"/>
        <end position="267"/>
    </location>
</feature>
<keyword evidence="11 14" id="KW-1015">Disulfide bond</keyword>